<dbReference type="Gene3D" id="3.20.20.100">
    <property type="entry name" value="NADP-dependent oxidoreductase domain"/>
    <property type="match status" value="1"/>
</dbReference>
<dbReference type="Proteomes" id="UP000722485">
    <property type="component" value="Unassembled WGS sequence"/>
</dbReference>
<dbReference type="InterPro" id="IPR020471">
    <property type="entry name" value="AKR"/>
</dbReference>
<evidence type="ECO:0000256" key="1">
    <source>
        <dbReference type="ARBA" id="ARBA00023002"/>
    </source>
</evidence>
<reference evidence="3" key="1">
    <citation type="submission" date="2020-03" db="EMBL/GenBank/DDBJ databases">
        <title>Draft Genome Sequence of Cylindrodendrum hubeiense.</title>
        <authorList>
            <person name="Buettner E."/>
            <person name="Kellner H."/>
        </authorList>
    </citation>
    <scope>NUCLEOTIDE SEQUENCE</scope>
    <source>
        <strain evidence="3">IHI 201604</strain>
    </source>
</reference>
<protein>
    <recommendedName>
        <fullName evidence="2">NADP-dependent oxidoreductase domain-containing protein</fullName>
    </recommendedName>
</protein>
<dbReference type="AlphaFoldDB" id="A0A9P5LC79"/>
<dbReference type="SUPFAM" id="SSF51430">
    <property type="entry name" value="NAD(P)-linked oxidoreductase"/>
    <property type="match status" value="1"/>
</dbReference>
<evidence type="ECO:0000313" key="3">
    <source>
        <dbReference type="EMBL" id="KAF7555930.1"/>
    </source>
</evidence>
<dbReference type="InterPro" id="IPR036812">
    <property type="entry name" value="NAD(P)_OxRdtase_dom_sf"/>
</dbReference>
<keyword evidence="4" id="KW-1185">Reference proteome</keyword>
<dbReference type="InterPro" id="IPR023210">
    <property type="entry name" value="NADP_OxRdtase_dom"/>
</dbReference>
<proteinExistence type="predicted"/>
<gene>
    <name evidence="3" type="ORF">G7Z17_g1812</name>
</gene>
<comment type="caution">
    <text evidence="3">The sequence shown here is derived from an EMBL/GenBank/DDBJ whole genome shotgun (WGS) entry which is preliminary data.</text>
</comment>
<dbReference type="OrthoDB" id="2310150at2759"/>
<dbReference type="EMBL" id="JAANBB010000016">
    <property type="protein sequence ID" value="KAF7555930.1"/>
    <property type="molecule type" value="Genomic_DNA"/>
</dbReference>
<dbReference type="Pfam" id="PF00248">
    <property type="entry name" value="Aldo_ket_red"/>
    <property type="match status" value="1"/>
</dbReference>
<keyword evidence="1" id="KW-0560">Oxidoreductase</keyword>
<organism evidence="3 4">
    <name type="scientific">Cylindrodendrum hubeiense</name>
    <dbReference type="NCBI Taxonomy" id="595255"/>
    <lineage>
        <taxon>Eukaryota</taxon>
        <taxon>Fungi</taxon>
        <taxon>Dikarya</taxon>
        <taxon>Ascomycota</taxon>
        <taxon>Pezizomycotina</taxon>
        <taxon>Sordariomycetes</taxon>
        <taxon>Hypocreomycetidae</taxon>
        <taxon>Hypocreales</taxon>
        <taxon>Nectriaceae</taxon>
        <taxon>Cylindrodendrum</taxon>
    </lineage>
</organism>
<accession>A0A9P5LC79</accession>
<name>A0A9P5LC79_9HYPO</name>
<evidence type="ECO:0000259" key="2">
    <source>
        <dbReference type="Pfam" id="PF00248"/>
    </source>
</evidence>
<feature type="domain" description="NADP-dependent oxidoreductase" evidence="2">
    <location>
        <begin position="17"/>
        <end position="301"/>
    </location>
</feature>
<evidence type="ECO:0000313" key="4">
    <source>
        <dbReference type="Proteomes" id="UP000722485"/>
    </source>
</evidence>
<dbReference type="PRINTS" id="PR00069">
    <property type="entry name" value="ALDKETRDTASE"/>
</dbReference>
<sequence>MSSIKVVFGAAGPLWDNDDIAKKVLDILDKEGIKDIDTARLYPDSEERIGDLGAAARFSVGTKHPGGFVPETDENGILKIAEESLRLLQTDQVDVYYLHTPVRETPLEAALAGIDRLHKAGRFKRFGLSNFLPSEVEEVIRIAKEKNYVLPTVYQGNYSPVARKLEDILFPILRQHNIAFYAYSPLAGGFLTKTPEQISSGTDAGRFSKDHFLATMYNTLYNKPSFLKALVDWKEIAEEAGIPRAELAYRWVAYNSPLDNARGDAIILGGSNLEQLQQSLDGLKNGPLSDKVAKKIDAVWETVRDEAGLDNVNLNNA</sequence>
<dbReference type="CDD" id="cd19075">
    <property type="entry name" value="AKR_AKR7A1-5"/>
    <property type="match status" value="1"/>
</dbReference>
<dbReference type="InterPro" id="IPR050523">
    <property type="entry name" value="AKR_Detox_Biosynth"/>
</dbReference>
<dbReference type="PANTHER" id="PTHR43364">
    <property type="entry name" value="NADH-SPECIFIC METHYLGLYOXAL REDUCTASE-RELATED"/>
    <property type="match status" value="1"/>
</dbReference>
<dbReference type="GO" id="GO:0016491">
    <property type="term" value="F:oxidoreductase activity"/>
    <property type="evidence" value="ECO:0007669"/>
    <property type="project" value="UniProtKB-KW"/>
</dbReference>
<dbReference type="PANTHER" id="PTHR43364:SF4">
    <property type="entry name" value="NAD(P)-LINKED OXIDOREDUCTASE SUPERFAMILY PROTEIN"/>
    <property type="match status" value="1"/>
</dbReference>